<keyword evidence="2" id="KW-1133">Transmembrane helix</keyword>
<dbReference type="InterPro" id="IPR021366">
    <property type="entry name" value="DUF2981"/>
</dbReference>
<evidence type="ECO:0000313" key="4">
    <source>
        <dbReference type="Proteomes" id="UP001497744"/>
    </source>
</evidence>
<feature type="compositionally biased region" description="Polar residues" evidence="1">
    <location>
        <begin position="229"/>
        <end position="247"/>
    </location>
</feature>
<feature type="transmembrane region" description="Helical" evidence="2">
    <location>
        <begin position="74"/>
        <end position="94"/>
    </location>
</feature>
<dbReference type="EMBL" id="BPLF01000006">
    <property type="protein sequence ID" value="GIX66257.1"/>
    <property type="molecule type" value="Genomic_DNA"/>
</dbReference>
<dbReference type="Proteomes" id="UP001497744">
    <property type="component" value="Unassembled WGS sequence"/>
</dbReference>
<gene>
    <name evidence="3" type="ORF">BcabD6B2_56930</name>
</gene>
<feature type="transmembrane region" description="Helical" evidence="2">
    <location>
        <begin position="352"/>
        <end position="372"/>
    </location>
</feature>
<dbReference type="RefSeq" id="XP_067718326.1">
    <property type="nucleotide sequence ID" value="XM_067862225.1"/>
</dbReference>
<feature type="compositionally biased region" description="Polar residues" evidence="1">
    <location>
        <begin position="186"/>
        <end position="213"/>
    </location>
</feature>
<keyword evidence="4" id="KW-1185">Reference proteome</keyword>
<protein>
    <submittedName>
        <fullName evidence="3">Transmembrane protein, putative</fullName>
    </submittedName>
</protein>
<comment type="caution">
    <text evidence="3">The sequence shown here is derived from an EMBL/GenBank/DDBJ whole genome shotgun (WGS) entry which is preliminary data.</text>
</comment>
<organism evidence="3 4">
    <name type="scientific">Babesia caballi</name>
    <dbReference type="NCBI Taxonomy" id="5871"/>
    <lineage>
        <taxon>Eukaryota</taxon>
        <taxon>Sar</taxon>
        <taxon>Alveolata</taxon>
        <taxon>Apicomplexa</taxon>
        <taxon>Aconoidasida</taxon>
        <taxon>Piroplasmida</taxon>
        <taxon>Babesiidae</taxon>
        <taxon>Babesia</taxon>
    </lineage>
</organism>
<proteinExistence type="predicted"/>
<sequence>MHANSTVLNATQGLFFIAIQQLLLGVSLYSIIHYLHPSLIKLCWLLFGVNAISAVLGFFGALKRNMVIECVYLVFYFLSLFLIFLTVLDMAELVHLLPKSPQLHDVSNFAAMPASGMLRGDFKSHVFLRQRELPLGLGQDTLLPPNYDADEEAEIERDLKSANSADSTDVEDTLPSELPVPDKQARQTPVKQLDQSDADQQMQNTTPTPSSTAVEHKVKPQSVDEGTMDNVTESTANVPTGVSQNNREAAPQHAAPLPSGETSVNTAVPVEKVAAKAETATTVEASKSDGVAEEKTESLYDQIPLLPHLGETEGEAEEVAKEELPPETRDLTPEGRSEVVVLYKIQKRPLKMAAAGLLTVALLFNMYCYWVAVTFVLNKCTCLDELVSHPEQFTPLID</sequence>
<dbReference type="Pfam" id="PF11200">
    <property type="entry name" value="DUF2981"/>
    <property type="match status" value="1"/>
</dbReference>
<evidence type="ECO:0000256" key="1">
    <source>
        <dbReference type="SAM" id="MobiDB-lite"/>
    </source>
</evidence>
<evidence type="ECO:0000256" key="2">
    <source>
        <dbReference type="SAM" id="Phobius"/>
    </source>
</evidence>
<keyword evidence="2" id="KW-0472">Membrane</keyword>
<accession>A0AAV4M2F6</accession>
<dbReference type="AlphaFoldDB" id="A0AAV4M2F6"/>
<evidence type="ECO:0000313" key="3">
    <source>
        <dbReference type="EMBL" id="GIX66257.1"/>
    </source>
</evidence>
<keyword evidence="2 3" id="KW-0812">Transmembrane</keyword>
<feature type="region of interest" description="Disordered" evidence="1">
    <location>
        <begin position="152"/>
        <end position="263"/>
    </location>
</feature>
<name>A0AAV4M2F6_BABCB</name>
<reference evidence="3 4" key="1">
    <citation type="submission" date="2021-06" db="EMBL/GenBank/DDBJ databases">
        <title>Genome sequence of Babesia caballi.</title>
        <authorList>
            <person name="Yamagishi J."/>
            <person name="Kidaka T."/>
            <person name="Ochi A."/>
        </authorList>
    </citation>
    <scope>NUCLEOTIDE SEQUENCE [LARGE SCALE GENOMIC DNA]</scope>
    <source>
        <strain evidence="3">USDA-D6B2</strain>
    </source>
</reference>
<dbReference type="GeneID" id="94197738"/>
<feature type="transmembrane region" description="Helical" evidence="2">
    <location>
        <begin position="42"/>
        <end position="62"/>
    </location>
</feature>
<feature type="transmembrane region" description="Helical" evidence="2">
    <location>
        <begin position="14"/>
        <end position="35"/>
    </location>
</feature>